<sequence length="659" mass="75262">MAPRLPGVVTIDGETHRAVKFSREDVRCGRKGCHLCKVNKQARPRPKSYNVKHKVRNPPPPTYLVGTVLHVAERLHAKRRRVCQHCRMTGVTTSSGHGVETSWNCVTLVEQNVLASDPARFLYAIPIFSEDNTDTLVFNEQNAEQVACNSNECEWKISSAYSMAQPDEKVVEEISMEYRNERENTSSVRATSYEIEEENYKLFFGSSNEKGFDKMSGSFDEANKIKKLKKRSRIIRGSAITRKIYSPERGNQSCDVLDNTKHSFDRGREKIKRSKHERKNLTTSSSRLPNSKKWSLSKHRSMSMEKDVREKGVNPVLKGLYRYDFRTFRRKSRLKVQRQVRHRYNSPPRATAAETQNEACQTKDKTAESNDVQSENAENQNEEQKNCSTEISPKHPVHVFVDGGERGMCVYCYENPETKGKIDLVRNKCKVCNVYLCNSIFIAGGRSCFDRYHQENAKHITKTLLDESASTEEMMAIHYPVRVNLKEDFKKKKVCEICFAKRSQEGGGEYSVSSVYKCSVCTVGLCTGKKDCFKIYHDLLFETIPTPSPSGDPGHTGISHEVIDYDRHIPVRITPEESVCQRRVCVVCRSNKLKTTSGGMIQSRWKCHECQVALCRGNRNCFAVYHSSLFKLPYEHVLSLSRVFQPGHKRTPNVPHNAN</sequence>
<feature type="compositionally biased region" description="Basic residues" evidence="1">
    <location>
        <begin position="269"/>
        <end position="278"/>
    </location>
</feature>
<dbReference type="Pfam" id="PF13842">
    <property type="entry name" value="zf-Tnp_2"/>
    <property type="match status" value="1"/>
</dbReference>
<feature type="compositionally biased region" description="Basic and acidic residues" evidence="1">
    <location>
        <begin position="258"/>
        <end position="268"/>
    </location>
</feature>
<organism evidence="3 4">
    <name type="scientific">Magallana gigas</name>
    <name type="common">Pacific oyster</name>
    <name type="synonym">Crassostrea gigas</name>
    <dbReference type="NCBI Taxonomy" id="29159"/>
    <lineage>
        <taxon>Eukaryota</taxon>
        <taxon>Metazoa</taxon>
        <taxon>Spiralia</taxon>
        <taxon>Lophotrochozoa</taxon>
        <taxon>Mollusca</taxon>
        <taxon>Bivalvia</taxon>
        <taxon>Autobranchia</taxon>
        <taxon>Pteriomorphia</taxon>
        <taxon>Ostreida</taxon>
        <taxon>Ostreoidea</taxon>
        <taxon>Ostreidae</taxon>
        <taxon>Magallana</taxon>
    </lineage>
</organism>
<keyword evidence="4" id="KW-1185">Reference proteome</keyword>
<evidence type="ECO:0000313" key="3">
    <source>
        <dbReference type="EnsemblMetazoa" id="G4036.1:cds"/>
    </source>
</evidence>
<feature type="compositionally biased region" description="Polar residues" evidence="1">
    <location>
        <begin position="281"/>
        <end position="294"/>
    </location>
</feature>
<evidence type="ECO:0000313" key="4">
    <source>
        <dbReference type="Proteomes" id="UP000005408"/>
    </source>
</evidence>
<dbReference type="AlphaFoldDB" id="A0A8W8N665"/>
<protein>
    <recommendedName>
        <fullName evidence="2">PiggyBac transposable element-derived protein 4 C-terminal zinc-finger domain-containing protein</fullName>
    </recommendedName>
</protein>
<feature type="region of interest" description="Disordered" evidence="1">
    <location>
        <begin position="249"/>
        <end position="310"/>
    </location>
</feature>
<dbReference type="Proteomes" id="UP000005408">
    <property type="component" value="Unassembled WGS sequence"/>
</dbReference>
<dbReference type="EnsemblMetazoa" id="G4036.1">
    <property type="protein sequence ID" value="G4036.1:cds"/>
    <property type="gene ID" value="G4036"/>
</dbReference>
<feature type="domain" description="PiggyBac transposable element-derived protein 4 C-terminal zinc-finger" evidence="2">
    <location>
        <begin position="488"/>
        <end position="538"/>
    </location>
</feature>
<proteinExistence type="predicted"/>
<accession>A0A8W8N665</accession>
<reference evidence="3" key="1">
    <citation type="submission" date="2022-08" db="UniProtKB">
        <authorList>
            <consortium name="EnsemblMetazoa"/>
        </authorList>
    </citation>
    <scope>IDENTIFICATION</scope>
    <source>
        <strain evidence="3">05x7-T-G4-1.051#20</strain>
    </source>
</reference>
<name>A0A8W8N665_MAGGI</name>
<feature type="region of interest" description="Disordered" evidence="1">
    <location>
        <begin position="334"/>
        <end position="389"/>
    </location>
</feature>
<evidence type="ECO:0000256" key="1">
    <source>
        <dbReference type="SAM" id="MobiDB-lite"/>
    </source>
</evidence>
<dbReference type="InterPro" id="IPR032718">
    <property type="entry name" value="PGBD4_Znf_C"/>
</dbReference>
<evidence type="ECO:0000259" key="2">
    <source>
        <dbReference type="Pfam" id="PF13842"/>
    </source>
</evidence>
<feature type="compositionally biased region" description="Basic residues" evidence="1">
    <location>
        <begin position="334"/>
        <end position="344"/>
    </location>
</feature>